<dbReference type="InterPro" id="IPR029058">
    <property type="entry name" value="AB_hydrolase_fold"/>
</dbReference>
<dbReference type="PANTHER" id="PTHR43433">
    <property type="entry name" value="HYDROLASE, ALPHA/BETA FOLD FAMILY PROTEIN"/>
    <property type="match status" value="1"/>
</dbReference>
<name>A0AAV5GF71_9BASI</name>
<dbReference type="InterPro" id="IPR000073">
    <property type="entry name" value="AB_hydrolase_1"/>
</dbReference>
<dbReference type="Pfam" id="PF00561">
    <property type="entry name" value="Abhydrolase_1"/>
    <property type="match status" value="1"/>
</dbReference>
<dbReference type="InterPro" id="IPR050471">
    <property type="entry name" value="AB_hydrolase"/>
</dbReference>
<dbReference type="PANTHER" id="PTHR43433:SF5">
    <property type="entry name" value="AB HYDROLASE-1 DOMAIN-CONTAINING PROTEIN"/>
    <property type="match status" value="1"/>
</dbReference>
<accession>A0AAV5GF71</accession>
<evidence type="ECO:0000313" key="2">
    <source>
        <dbReference type="EMBL" id="GJN88286.1"/>
    </source>
</evidence>
<gene>
    <name evidence="2" type="ORF">Rhopal_001251-T1</name>
</gene>
<sequence>MLAYSLFERHDGYAFAYKVLGRNQRATPLVLVHGLSAVGLVDWLPLAQSLAEHRPVLIFDNRGIGASTVPRERADEPYDVRDMARDVVELVNHLGWKEIDLLGFSMGGMIAQTVLVSPSLPFKIRHLVLAATSAKPAHSDLLQAIPSPPPGPMSYEQKVELVKPFIYVGYDPAFVQNPQNKPLLDRRIRESVETRRPARTVRSVYYSEAKYILRGLPHAQLLSFEGIGHMWYDYFDVQYWTTLLHRFLSDQEVASLVPPAQPSLAKL</sequence>
<proteinExistence type="predicted"/>
<dbReference type="AlphaFoldDB" id="A0AAV5GF71"/>
<feature type="domain" description="AB hydrolase-1" evidence="1">
    <location>
        <begin position="28"/>
        <end position="141"/>
    </location>
</feature>
<dbReference type="SUPFAM" id="SSF53474">
    <property type="entry name" value="alpha/beta-Hydrolases"/>
    <property type="match status" value="1"/>
</dbReference>
<dbReference type="Proteomes" id="UP001342314">
    <property type="component" value="Unassembled WGS sequence"/>
</dbReference>
<evidence type="ECO:0000259" key="1">
    <source>
        <dbReference type="Pfam" id="PF00561"/>
    </source>
</evidence>
<evidence type="ECO:0000313" key="3">
    <source>
        <dbReference type="Proteomes" id="UP001342314"/>
    </source>
</evidence>
<keyword evidence="3" id="KW-1185">Reference proteome</keyword>
<organism evidence="2 3">
    <name type="scientific">Rhodotorula paludigena</name>
    <dbReference type="NCBI Taxonomy" id="86838"/>
    <lineage>
        <taxon>Eukaryota</taxon>
        <taxon>Fungi</taxon>
        <taxon>Dikarya</taxon>
        <taxon>Basidiomycota</taxon>
        <taxon>Pucciniomycotina</taxon>
        <taxon>Microbotryomycetes</taxon>
        <taxon>Sporidiobolales</taxon>
        <taxon>Sporidiobolaceae</taxon>
        <taxon>Rhodotorula</taxon>
    </lineage>
</organism>
<comment type="caution">
    <text evidence="2">The sequence shown here is derived from an EMBL/GenBank/DDBJ whole genome shotgun (WGS) entry which is preliminary data.</text>
</comment>
<reference evidence="2 3" key="1">
    <citation type="submission" date="2021-12" db="EMBL/GenBank/DDBJ databases">
        <title>High titer production of polyol ester of fatty acids by Rhodotorula paludigena BS15 towards product separation-free biomass refinery.</title>
        <authorList>
            <person name="Mano J."/>
            <person name="Ono H."/>
            <person name="Tanaka T."/>
            <person name="Naito K."/>
            <person name="Sushida H."/>
            <person name="Ike M."/>
            <person name="Tokuyasu K."/>
            <person name="Kitaoka M."/>
        </authorList>
    </citation>
    <scope>NUCLEOTIDE SEQUENCE [LARGE SCALE GENOMIC DNA]</scope>
    <source>
        <strain evidence="2 3">BS15</strain>
    </source>
</reference>
<dbReference type="EMBL" id="BQKY01000003">
    <property type="protein sequence ID" value="GJN88286.1"/>
    <property type="molecule type" value="Genomic_DNA"/>
</dbReference>
<dbReference type="Gene3D" id="3.40.50.1820">
    <property type="entry name" value="alpha/beta hydrolase"/>
    <property type="match status" value="1"/>
</dbReference>
<protein>
    <recommendedName>
        <fullName evidence="1">AB hydrolase-1 domain-containing protein</fullName>
    </recommendedName>
</protein>